<name>F0VRC3_NEOCL</name>
<evidence type="ECO:0000313" key="6">
    <source>
        <dbReference type="Proteomes" id="UP000007494"/>
    </source>
</evidence>
<dbReference type="eggNOG" id="KOG2627">
    <property type="taxonomic scope" value="Eukaryota"/>
</dbReference>
<evidence type="ECO:0000313" key="5">
    <source>
        <dbReference type="EMBL" id="CBZ56271.1"/>
    </source>
</evidence>
<feature type="compositionally biased region" description="Low complexity" evidence="4">
    <location>
        <begin position="732"/>
        <end position="746"/>
    </location>
</feature>
<feature type="region of interest" description="Disordered" evidence="4">
    <location>
        <begin position="1"/>
        <end position="29"/>
    </location>
</feature>
<dbReference type="InParanoid" id="F0VRC3"/>
<dbReference type="Pfam" id="PF09751">
    <property type="entry name" value="Es2"/>
    <property type="match status" value="2"/>
</dbReference>
<feature type="region of interest" description="Disordered" evidence="4">
    <location>
        <begin position="511"/>
        <end position="532"/>
    </location>
</feature>
<reference evidence="6" key="1">
    <citation type="journal article" date="2012" name="PLoS Pathog.">
        <title>Comparative genomics of the apicomplexan parasites Toxoplasma gondii and Neospora caninum: Coccidia differing in host range and transmission strategy.</title>
        <authorList>
            <person name="Reid A.J."/>
            <person name="Vermont S.J."/>
            <person name="Cotton J.A."/>
            <person name="Harris D."/>
            <person name="Hill-Cawthorne G.A."/>
            <person name="Konen-Waisman S."/>
            <person name="Latham S.M."/>
            <person name="Mourier T."/>
            <person name="Norton R."/>
            <person name="Quail M.A."/>
            <person name="Sanders M."/>
            <person name="Shanmugam D."/>
            <person name="Sohal A."/>
            <person name="Wasmuth J.D."/>
            <person name="Brunk B."/>
            <person name="Grigg M.E."/>
            <person name="Howard J.C."/>
            <person name="Parkinson J."/>
            <person name="Roos D.S."/>
            <person name="Trees A.J."/>
            <person name="Berriman M."/>
            <person name="Pain A."/>
            <person name="Wastling J.M."/>
        </authorList>
    </citation>
    <scope>NUCLEOTIDE SEQUENCE [LARGE SCALE GENOMIC DNA]</scope>
    <source>
        <strain evidence="6">Liverpool</strain>
    </source>
</reference>
<feature type="region of interest" description="Disordered" evidence="4">
    <location>
        <begin position="763"/>
        <end position="796"/>
    </location>
</feature>
<organism evidence="5 6">
    <name type="scientific">Neospora caninum (strain Liverpool)</name>
    <dbReference type="NCBI Taxonomy" id="572307"/>
    <lineage>
        <taxon>Eukaryota</taxon>
        <taxon>Sar</taxon>
        <taxon>Alveolata</taxon>
        <taxon>Apicomplexa</taxon>
        <taxon>Conoidasida</taxon>
        <taxon>Coccidia</taxon>
        <taxon>Eucoccidiorida</taxon>
        <taxon>Eimeriorina</taxon>
        <taxon>Sarcocystidae</taxon>
        <taxon>Neospora</taxon>
    </lineage>
</organism>
<dbReference type="AlphaFoldDB" id="F0VRC3"/>
<evidence type="ECO:0000256" key="3">
    <source>
        <dbReference type="ARBA" id="ARBA00023242"/>
    </source>
</evidence>
<protein>
    <recommendedName>
        <fullName evidence="7">Nuclear protein Es2</fullName>
    </recommendedName>
</protein>
<evidence type="ECO:0000256" key="2">
    <source>
        <dbReference type="ARBA" id="ARBA00009072"/>
    </source>
</evidence>
<gene>
    <name evidence="5" type="ORF">NCLIV_066960</name>
</gene>
<proteinExistence type="inferred from homology"/>
<feature type="compositionally biased region" description="Basic and acidic residues" evidence="4">
    <location>
        <begin position="346"/>
        <end position="357"/>
    </location>
</feature>
<dbReference type="PANTHER" id="PTHR12940:SF0">
    <property type="entry name" value="SPLICING FACTOR ESS-2 HOMOLOG"/>
    <property type="match status" value="1"/>
</dbReference>
<dbReference type="GO" id="GO:0071013">
    <property type="term" value="C:catalytic step 2 spliceosome"/>
    <property type="evidence" value="ECO:0007669"/>
    <property type="project" value="TreeGrafter"/>
</dbReference>
<evidence type="ECO:0008006" key="7">
    <source>
        <dbReference type="Google" id="ProtNLM"/>
    </source>
</evidence>
<feature type="region of interest" description="Disordered" evidence="4">
    <location>
        <begin position="722"/>
        <end position="746"/>
    </location>
</feature>
<dbReference type="GeneID" id="13445494"/>
<dbReference type="OMA" id="TWGQILC"/>
<dbReference type="OrthoDB" id="19679at2759"/>
<keyword evidence="6" id="KW-1185">Reference proteome</keyword>
<feature type="compositionally biased region" description="Polar residues" evidence="4">
    <location>
        <begin position="224"/>
        <end position="237"/>
    </location>
</feature>
<dbReference type="PANTHER" id="PTHR12940">
    <property type="entry name" value="ES-2 PROTEIN - RELATED"/>
    <property type="match status" value="1"/>
</dbReference>
<evidence type="ECO:0000256" key="4">
    <source>
        <dbReference type="SAM" id="MobiDB-lite"/>
    </source>
</evidence>
<keyword evidence="3" id="KW-0539">Nucleus</keyword>
<dbReference type="VEuPathDB" id="ToxoDB:NCLIV_066960"/>
<dbReference type="RefSeq" id="XP_003886296.1">
    <property type="nucleotide sequence ID" value="XM_003886247.1"/>
</dbReference>
<comment type="similarity">
    <text evidence="2">Belongs to the ESS2 family.</text>
</comment>
<comment type="subcellular location">
    <subcellularLocation>
        <location evidence="1">Nucleus</location>
    </subcellularLocation>
</comment>
<feature type="compositionally biased region" description="Polar residues" evidence="4">
    <location>
        <begin position="516"/>
        <end position="525"/>
    </location>
</feature>
<accession>F0VRC3</accession>
<dbReference type="EMBL" id="FR823393">
    <property type="protein sequence ID" value="CBZ56271.1"/>
    <property type="molecule type" value="Genomic_DNA"/>
</dbReference>
<evidence type="ECO:0000256" key="1">
    <source>
        <dbReference type="ARBA" id="ARBA00004123"/>
    </source>
</evidence>
<feature type="region of interest" description="Disordered" evidence="4">
    <location>
        <begin position="57"/>
        <end position="101"/>
    </location>
</feature>
<sequence>MNKHLAPNGKDKQARSIATTYVGPKHEGRKGVSTLELRHFAAMKDLSVPRNVLTAQSASVGPHQTESSLATAHTCSQRSVSASPRGQMTGGSSRASQTKTELVSSTKTLSAVDVARPRGEKDQWAPSVAGDVAELKLHASQLSLLRAKNAFRLPESSAIPLNQQRYTQALSHIITRDYYPDLPMLKLLSQLLEAERQNDVHRAVQLLHRIRALTPASVVNRQGTLNTNWGSSPSTFLHTPGPPASSTETATGSPPLRGRERERLPPSSDSRASAKKARESAEEEPPCASSRGGEREVAASASKQARESGGGEGEAEAGPPSPKEEERRRRRRRRESVSDGEAETSEGAREERERDAESFPVSPGPSASAGVWMRSPGGETPTFSGTPHAPRRALAGEGRGEDIIVPVGPSGKLHRVRTELRLDKFLSRYTSEDNRNFSNVVKLENLEKKKRQRWIDVTQEEHNARMVEIQRKTVAGERTDQLAVGFLSSRNNLYYKNFDTLEPHRQPYELNRRSGEINNANTRYSTSERQRQRSLYSLQVEKKQQLAATEEQRKALEAVAAETAFSAERREQEKEKALIAACGPSPLPGSHAKVDLPVVVDGPSRDSELPKVTWGQLLCPSLLDAASPSTPFLNSSIFEPCPVNSYAGASGRLANTANLATFKMPDPLPREKALAKLQDRATARVRQKQLKHQQLLGAADQGSPRCRLAAARAAAVVLRRTGRSGSSGGSAIGLPSGRRSSSVSTASKEIQKICRLAQTPEMRRVRGGGSESHGRAAGSAAEFGVGNSDGTTHSRVDRPRTHTVFLTGYSVRGRLTL</sequence>
<dbReference type="InterPro" id="IPR019148">
    <property type="entry name" value="Nuclear_protein_DGCR14_ESS-2"/>
</dbReference>
<dbReference type="Proteomes" id="UP000007494">
    <property type="component" value="Chromosome XII"/>
</dbReference>
<feature type="region of interest" description="Disordered" evidence="4">
    <location>
        <begin position="224"/>
        <end position="406"/>
    </location>
</feature>